<organism evidence="2">
    <name type="scientific">uncultured Solirubrobacteraceae bacterium</name>
    <dbReference type="NCBI Taxonomy" id="1162706"/>
    <lineage>
        <taxon>Bacteria</taxon>
        <taxon>Bacillati</taxon>
        <taxon>Actinomycetota</taxon>
        <taxon>Thermoleophilia</taxon>
        <taxon>Solirubrobacterales</taxon>
        <taxon>Solirubrobacteraceae</taxon>
        <taxon>environmental samples</taxon>
    </lineage>
</organism>
<name>A0A6J4RZ09_9ACTN</name>
<feature type="compositionally biased region" description="Low complexity" evidence="1">
    <location>
        <begin position="136"/>
        <end position="161"/>
    </location>
</feature>
<feature type="compositionally biased region" description="Basic and acidic residues" evidence="1">
    <location>
        <begin position="297"/>
        <end position="310"/>
    </location>
</feature>
<feature type="non-terminal residue" evidence="2">
    <location>
        <position position="1"/>
    </location>
</feature>
<evidence type="ECO:0000256" key="1">
    <source>
        <dbReference type="SAM" id="MobiDB-lite"/>
    </source>
</evidence>
<feature type="compositionally biased region" description="Low complexity" evidence="1">
    <location>
        <begin position="268"/>
        <end position="277"/>
    </location>
</feature>
<feature type="compositionally biased region" description="Basic and acidic residues" evidence="1">
    <location>
        <begin position="20"/>
        <end position="31"/>
    </location>
</feature>
<feature type="compositionally biased region" description="Basic residues" evidence="1">
    <location>
        <begin position="7"/>
        <end position="19"/>
    </location>
</feature>
<evidence type="ECO:0000313" key="2">
    <source>
        <dbReference type="EMBL" id="CAA9478903.1"/>
    </source>
</evidence>
<feature type="non-terminal residue" evidence="2">
    <location>
        <position position="393"/>
    </location>
</feature>
<feature type="compositionally biased region" description="Basic residues" evidence="1">
    <location>
        <begin position="351"/>
        <end position="360"/>
    </location>
</feature>
<feature type="compositionally biased region" description="Basic residues" evidence="1">
    <location>
        <begin position="50"/>
        <end position="85"/>
    </location>
</feature>
<feature type="compositionally biased region" description="Basic and acidic residues" evidence="1">
    <location>
        <begin position="186"/>
        <end position="196"/>
    </location>
</feature>
<proteinExistence type="predicted"/>
<feature type="region of interest" description="Disordered" evidence="1">
    <location>
        <begin position="1"/>
        <end position="393"/>
    </location>
</feature>
<feature type="compositionally biased region" description="Low complexity" evidence="1">
    <location>
        <begin position="32"/>
        <end position="49"/>
    </location>
</feature>
<gene>
    <name evidence="2" type="ORF">AVDCRST_MAG53-641</name>
</gene>
<dbReference type="AlphaFoldDB" id="A0A6J4RZ09"/>
<feature type="compositionally biased region" description="Basic residues" evidence="1">
    <location>
        <begin position="171"/>
        <end position="185"/>
    </location>
</feature>
<feature type="compositionally biased region" description="Basic and acidic residues" evidence="1">
    <location>
        <begin position="219"/>
        <end position="230"/>
    </location>
</feature>
<reference evidence="2" key="1">
    <citation type="submission" date="2020-02" db="EMBL/GenBank/DDBJ databases">
        <authorList>
            <person name="Meier V. D."/>
        </authorList>
    </citation>
    <scope>NUCLEOTIDE SEQUENCE</scope>
    <source>
        <strain evidence="2">AVDCRST_MAG53</strain>
    </source>
</reference>
<sequence length="393" mass="44087">EGPRLARQARRPRRHRLRPDHRAPDGRDHQGHLVGLVRLGPPPLRGARPLPRRGRHPRPRTHGHRRGGRRRRRAHRSRRPRRHPLQRLLRPLLHVRQRAHVPVRDHPGTRVRLGGGLPGLHQALRADPGRSGGVPPGAAGAVRADQGARGPQRRPLPVPVRRAADRLAGRPVHRHAGRRHHLRHRLGPDRPDERPHRPASRQPGDRHRPRGRSGRPRAPGRDRGVRSLRDRGHRGRGPRSHRRPGTRRGDRRRRHGGPRLAGSHARPDGGWAAARRGGAQGVHDRGHRPDGGPQHGDGARQARRHDLDLRRVRRRREPDEPAGPVRQAGEDPHGPGERQALGGRPHAAAQRQRRSARRGGLRLPPRPAQRGSRGLQELPGQGGRHLQGRLQAV</sequence>
<protein>
    <submittedName>
        <fullName evidence="2">Threonine dehydrogenase and related Zn-dependent dehydrogenases</fullName>
    </submittedName>
</protein>
<dbReference type="EMBL" id="CADCVR010000019">
    <property type="protein sequence ID" value="CAA9478903.1"/>
    <property type="molecule type" value="Genomic_DNA"/>
</dbReference>
<feature type="compositionally biased region" description="Basic residues" evidence="1">
    <location>
        <begin position="231"/>
        <end position="257"/>
    </location>
</feature>
<accession>A0A6J4RZ09</accession>